<organism evidence="2 3">
    <name type="scientific">Rhodoferax lacus</name>
    <dbReference type="NCBI Taxonomy" id="2184758"/>
    <lineage>
        <taxon>Bacteria</taxon>
        <taxon>Pseudomonadati</taxon>
        <taxon>Pseudomonadota</taxon>
        <taxon>Betaproteobacteria</taxon>
        <taxon>Burkholderiales</taxon>
        <taxon>Comamonadaceae</taxon>
        <taxon>Rhodoferax</taxon>
    </lineage>
</organism>
<sequence length="105" mass="11117">MRINLKTPFAEKDAVKALGARWDAARKIWYITDVPDLIPFMRWIPDLQAATEDASSPAGAAAPAAAKAVARQSSGVITKPTTMVAHCGCNALPWVDCPHTASTAA</sequence>
<dbReference type="InterPro" id="IPR043764">
    <property type="entry name" value="DUF5710"/>
</dbReference>
<accession>A0A3E1RGN6</accession>
<name>A0A3E1RGN6_9BURK</name>
<dbReference type="Pfam" id="PF18974">
    <property type="entry name" value="DUF5710"/>
    <property type="match status" value="1"/>
</dbReference>
<evidence type="ECO:0000313" key="3">
    <source>
        <dbReference type="Proteomes" id="UP000260665"/>
    </source>
</evidence>
<dbReference type="Proteomes" id="UP000260665">
    <property type="component" value="Unassembled WGS sequence"/>
</dbReference>
<gene>
    <name evidence="2" type="ORF">DIC66_01265</name>
</gene>
<protein>
    <recommendedName>
        <fullName evidence="1">DUF5710 domain-containing protein</fullName>
    </recommendedName>
</protein>
<feature type="domain" description="DUF5710" evidence="1">
    <location>
        <begin position="2"/>
        <end position="45"/>
    </location>
</feature>
<evidence type="ECO:0000259" key="1">
    <source>
        <dbReference type="Pfam" id="PF18974"/>
    </source>
</evidence>
<keyword evidence="3" id="KW-1185">Reference proteome</keyword>
<proteinExistence type="predicted"/>
<comment type="caution">
    <text evidence="2">The sequence shown here is derived from an EMBL/GenBank/DDBJ whole genome shotgun (WGS) entry which is preliminary data.</text>
</comment>
<dbReference type="OrthoDB" id="7235451at2"/>
<evidence type="ECO:0000313" key="2">
    <source>
        <dbReference type="EMBL" id="RFO98547.1"/>
    </source>
</evidence>
<dbReference type="RefSeq" id="WP_117173256.1">
    <property type="nucleotide sequence ID" value="NZ_QFZK01000001.1"/>
</dbReference>
<dbReference type="EMBL" id="QFZK01000001">
    <property type="protein sequence ID" value="RFO98547.1"/>
    <property type="molecule type" value="Genomic_DNA"/>
</dbReference>
<dbReference type="AlphaFoldDB" id="A0A3E1RGN6"/>
<reference evidence="2 3" key="1">
    <citation type="submission" date="2018-05" db="EMBL/GenBank/DDBJ databases">
        <title>Rhodoferax soyangensis sp.nov., isolated from an oligotrophic freshwater lake.</title>
        <authorList>
            <person name="Park M."/>
        </authorList>
    </citation>
    <scope>NUCLEOTIDE SEQUENCE [LARGE SCALE GENOMIC DNA]</scope>
    <source>
        <strain evidence="2 3">IMCC26218</strain>
    </source>
</reference>